<reference evidence="2 3" key="1">
    <citation type="submission" date="2019-03" db="EMBL/GenBank/DDBJ databases">
        <title>Draft genome sequences of novel Actinobacteria.</title>
        <authorList>
            <person name="Sahin N."/>
            <person name="Ay H."/>
            <person name="Saygin H."/>
        </authorList>
    </citation>
    <scope>NUCLEOTIDE SEQUENCE [LARGE SCALE GENOMIC DNA]</scope>
    <source>
        <strain evidence="2 3">CH32</strain>
    </source>
</reference>
<dbReference type="OrthoDB" id="3531893at2"/>
<feature type="chain" id="PRO_5020380053" evidence="1">
    <location>
        <begin position="30"/>
        <end position="131"/>
    </location>
</feature>
<protein>
    <submittedName>
        <fullName evidence="2">Uncharacterized protein</fullName>
    </submittedName>
</protein>
<proteinExistence type="predicted"/>
<feature type="signal peptide" evidence="1">
    <location>
        <begin position="1"/>
        <end position="29"/>
    </location>
</feature>
<dbReference type="Proteomes" id="UP000295302">
    <property type="component" value="Unassembled WGS sequence"/>
</dbReference>
<name>A0A4R4YYR5_9ACTN</name>
<dbReference type="RefSeq" id="WP_132612758.1">
    <property type="nucleotide sequence ID" value="NZ_SMKQ01000035.1"/>
</dbReference>
<dbReference type="AlphaFoldDB" id="A0A4R4YYR5"/>
<gene>
    <name evidence="2" type="ORF">E1286_14825</name>
</gene>
<dbReference type="EMBL" id="SMKQ01000035">
    <property type="protein sequence ID" value="TDD48882.1"/>
    <property type="molecule type" value="Genomic_DNA"/>
</dbReference>
<evidence type="ECO:0000313" key="2">
    <source>
        <dbReference type="EMBL" id="TDD48882.1"/>
    </source>
</evidence>
<accession>A0A4R4YYR5</accession>
<evidence type="ECO:0000256" key="1">
    <source>
        <dbReference type="SAM" id="SignalP"/>
    </source>
</evidence>
<keyword evidence="1" id="KW-0732">Signal</keyword>
<organism evidence="2 3">
    <name type="scientific">Nonomuraea terrae</name>
    <dbReference type="NCBI Taxonomy" id="2530383"/>
    <lineage>
        <taxon>Bacteria</taxon>
        <taxon>Bacillati</taxon>
        <taxon>Actinomycetota</taxon>
        <taxon>Actinomycetes</taxon>
        <taxon>Streptosporangiales</taxon>
        <taxon>Streptosporangiaceae</taxon>
        <taxon>Nonomuraea</taxon>
    </lineage>
</organism>
<sequence length="131" mass="13656">MAIVKTIHRLAAGALAGAAVLTFTAPAGADTPYAQASALVAPDGSLENGTNIIRTWRVGAGDYCVAVDPSVNLEETQAVHATPAGHDHAVRVLSVHVGAPMCGNWRVDVIGVHSRDVRDRGRDTAFYLTVS</sequence>
<keyword evidence="3" id="KW-1185">Reference proteome</keyword>
<comment type="caution">
    <text evidence="2">The sequence shown here is derived from an EMBL/GenBank/DDBJ whole genome shotgun (WGS) entry which is preliminary data.</text>
</comment>
<evidence type="ECO:0000313" key="3">
    <source>
        <dbReference type="Proteomes" id="UP000295302"/>
    </source>
</evidence>